<keyword evidence="2" id="KW-0812">Transmembrane</keyword>
<dbReference type="RefSeq" id="WP_025294385.1">
    <property type="nucleotide sequence ID" value="NZ_CP006644.1"/>
</dbReference>
<evidence type="ECO:0000313" key="4">
    <source>
        <dbReference type="Proteomes" id="UP000018851"/>
    </source>
</evidence>
<dbReference type="PANTHER" id="PTHR30203:SF32">
    <property type="entry name" value="CATION EFFLUX SYSTEM PROTEIN CUSC"/>
    <property type="match status" value="1"/>
</dbReference>
<keyword evidence="4" id="KW-1185">Reference proteome</keyword>
<keyword evidence="2" id="KW-0449">Lipoprotein</keyword>
<reference evidence="3 4" key="1">
    <citation type="submission" date="2013-07" db="EMBL/GenBank/DDBJ databases">
        <title>Completed genome of Sphingomonas sanxanigenens NX02.</title>
        <authorList>
            <person name="Ma T."/>
            <person name="Huang H."/>
            <person name="Wu M."/>
            <person name="Li X."/>
            <person name="Li G."/>
        </authorList>
    </citation>
    <scope>NUCLEOTIDE SEQUENCE [LARGE SCALE GENOMIC DNA]</scope>
    <source>
        <strain evidence="3 4">NX02</strain>
    </source>
</reference>
<protein>
    <recommendedName>
        <fullName evidence="5">RND transporter</fullName>
    </recommendedName>
</protein>
<dbReference type="OrthoDB" id="7181739at2"/>
<comment type="similarity">
    <text evidence="1 2">Belongs to the outer membrane factor (OMF) (TC 1.B.17) family.</text>
</comment>
<evidence type="ECO:0008006" key="5">
    <source>
        <dbReference type="Google" id="ProtNLM"/>
    </source>
</evidence>
<evidence type="ECO:0000256" key="2">
    <source>
        <dbReference type="RuleBase" id="RU362097"/>
    </source>
</evidence>
<evidence type="ECO:0000256" key="1">
    <source>
        <dbReference type="ARBA" id="ARBA00007613"/>
    </source>
</evidence>
<dbReference type="KEGG" id="ssan:NX02_23230"/>
<dbReference type="EMBL" id="CP006644">
    <property type="protein sequence ID" value="AHE56262.1"/>
    <property type="molecule type" value="Genomic_DNA"/>
</dbReference>
<feature type="signal peptide" evidence="2">
    <location>
        <begin position="1"/>
        <end position="21"/>
    </location>
</feature>
<organism evidence="3 4">
    <name type="scientific">Sphingomonas sanxanigenens DSM 19645 = NX02</name>
    <dbReference type="NCBI Taxonomy" id="1123269"/>
    <lineage>
        <taxon>Bacteria</taxon>
        <taxon>Pseudomonadati</taxon>
        <taxon>Pseudomonadota</taxon>
        <taxon>Alphaproteobacteria</taxon>
        <taxon>Sphingomonadales</taxon>
        <taxon>Sphingomonadaceae</taxon>
        <taxon>Sphingomonas</taxon>
    </lineage>
</organism>
<dbReference type="InterPro" id="IPR003423">
    <property type="entry name" value="OMP_efflux"/>
</dbReference>
<keyword evidence="2" id="KW-0564">Palmitate</keyword>
<dbReference type="Gene3D" id="1.20.1600.10">
    <property type="entry name" value="Outer membrane efflux proteins (OEP)"/>
    <property type="match status" value="1"/>
</dbReference>
<dbReference type="AlphaFoldDB" id="W0AI78"/>
<keyword evidence="2" id="KW-1134">Transmembrane beta strand</keyword>
<keyword evidence="2" id="KW-0732">Signal</keyword>
<dbReference type="InterPro" id="IPR010131">
    <property type="entry name" value="MdtP/NodT-like"/>
</dbReference>
<evidence type="ECO:0000313" key="3">
    <source>
        <dbReference type="EMBL" id="AHE56262.1"/>
    </source>
</evidence>
<dbReference type="SUPFAM" id="SSF56954">
    <property type="entry name" value="Outer membrane efflux proteins (OEP)"/>
    <property type="match status" value="1"/>
</dbReference>
<dbReference type="PATRIC" id="fig|1123269.5.peg.4546"/>
<proteinExistence type="inferred from homology"/>
<dbReference type="Proteomes" id="UP000018851">
    <property type="component" value="Chromosome"/>
</dbReference>
<dbReference type="STRING" id="1123269.NX02_23230"/>
<feature type="chain" id="PRO_5001444134" description="RND transporter" evidence="2">
    <location>
        <begin position="22"/>
        <end position="475"/>
    </location>
</feature>
<sequence>MHKLAAPAVLLAATMLASCNMAPKHIRPDLPVTDAYPEGVDMPAGAGAVRATEIGWTDFFADPRLERLIREALANNRDLAVSIAQIEEARGQYRIQRADQLPTLDGSASYTKSRTPAAGIGIPGITGFTQEQYRAGVGVTSFELDFWGRVRNLNEAARSQFFATVEAERAFRLSLIRDVATSYFTIRESDERIALAEATVKSRQDGLRIAKRRLDAGVTSALDYRQSETLLTQAETELAALRLAQAQARNFMTVLVGGVLPTDLPEPLSLAQQTESPRLEAGLPSDLLTARPDIIAAEERLRAARANIGAARAAFFPTISLTGSFGFASNALDDLIGSDTRQWSYGPAISLPIFDWGRTKSNLSVAEARENIAIANYERAIQGAFQEVGDALAGRRYLAEQVSAQERATTAQRQLASLARTRYREGVADYLEVLDAERNLFSAEQALLQAKRTQAENLVALYVALGGGLVDGGGG</sequence>
<dbReference type="Pfam" id="PF02321">
    <property type="entry name" value="OEP"/>
    <property type="match status" value="2"/>
</dbReference>
<dbReference type="GO" id="GO:0005886">
    <property type="term" value="C:plasma membrane"/>
    <property type="evidence" value="ECO:0007669"/>
    <property type="project" value="UniProtKB-SubCell"/>
</dbReference>
<dbReference type="PROSITE" id="PS51257">
    <property type="entry name" value="PROKAR_LIPOPROTEIN"/>
    <property type="match status" value="1"/>
</dbReference>
<dbReference type="GO" id="GO:0015562">
    <property type="term" value="F:efflux transmembrane transporter activity"/>
    <property type="evidence" value="ECO:0007669"/>
    <property type="project" value="InterPro"/>
</dbReference>
<keyword evidence="2" id="KW-0472">Membrane</keyword>
<dbReference type="NCBIfam" id="TIGR01845">
    <property type="entry name" value="outer_NodT"/>
    <property type="match status" value="1"/>
</dbReference>
<comment type="subcellular location">
    <subcellularLocation>
        <location evidence="2">Cell membrane</location>
        <topology evidence="2">Lipid-anchor</topology>
    </subcellularLocation>
</comment>
<dbReference type="Gene3D" id="2.20.200.10">
    <property type="entry name" value="Outer membrane efflux proteins (OEP)"/>
    <property type="match status" value="1"/>
</dbReference>
<dbReference type="eggNOG" id="COG1538">
    <property type="taxonomic scope" value="Bacteria"/>
</dbReference>
<dbReference type="HOGENOM" id="CLU_012817_13_3_5"/>
<gene>
    <name evidence="3" type="ORF">NX02_23230</name>
</gene>
<name>W0AI78_9SPHN</name>
<accession>W0AI78</accession>
<dbReference type="PANTHER" id="PTHR30203">
    <property type="entry name" value="OUTER MEMBRANE CATION EFFLUX PROTEIN"/>
    <property type="match status" value="1"/>
</dbReference>